<comment type="subcellular location">
    <subcellularLocation>
        <location evidence="1">Cell projection</location>
        <location evidence="1">Cilium</location>
    </subcellularLocation>
    <subcellularLocation>
        <location evidence="2">Cytoplasm</location>
        <location evidence="2">Cytoskeleton</location>
    </subcellularLocation>
</comment>
<dbReference type="AlphaFoldDB" id="A0ABD2NBV2"/>
<dbReference type="PROSITE" id="PS51665">
    <property type="entry name" value="ENKURIN"/>
    <property type="match status" value="1"/>
</dbReference>
<feature type="domain" description="Enkurin" evidence="7">
    <location>
        <begin position="175"/>
        <end position="267"/>
    </location>
</feature>
<evidence type="ECO:0000256" key="4">
    <source>
        <dbReference type="ARBA" id="ARBA00023212"/>
    </source>
</evidence>
<dbReference type="InterPro" id="IPR052102">
    <property type="entry name" value="Enkurin_domain-protein"/>
</dbReference>
<keyword evidence="4" id="KW-0206">Cytoskeleton</keyword>
<name>A0ABD2NBV2_9CUCU</name>
<dbReference type="Pfam" id="PF13864">
    <property type="entry name" value="Enkurin"/>
    <property type="match status" value="1"/>
</dbReference>
<dbReference type="PANTHER" id="PTHR21490:SF0">
    <property type="entry name" value="ENKURIN"/>
    <property type="match status" value="1"/>
</dbReference>
<evidence type="ECO:0000256" key="6">
    <source>
        <dbReference type="SAM" id="Coils"/>
    </source>
</evidence>
<dbReference type="Proteomes" id="UP001516400">
    <property type="component" value="Unassembled WGS sequence"/>
</dbReference>
<sequence length="277" mass="33181">MSVIHLKNHDENIYSITTKPVPLVKTSPRYRSKYADYVRKPNVYSKVCKESHKIMGRPVECLPDPKQFLRKRTGKQPHSRCRPYDEPQLEFTKKEKVYPSRDQIKQFDEELKKKEEYRTTHSFVSANIKKVLELKPKIPEKKVVFDRTGASRPLIREVDPVYIYSKYYGKTPPYLKCYIENQHKEHLIKRDTEGVEQPKCRYITRENREKLLEGLKQNWEELQKQYQGLPILTDTIPKKIRKTKMEEDLKQLEKDIGLVERHPYIYVYDDDSYLSKK</sequence>
<organism evidence="8 9">
    <name type="scientific">Cryptolaemus montrouzieri</name>
    <dbReference type="NCBI Taxonomy" id="559131"/>
    <lineage>
        <taxon>Eukaryota</taxon>
        <taxon>Metazoa</taxon>
        <taxon>Ecdysozoa</taxon>
        <taxon>Arthropoda</taxon>
        <taxon>Hexapoda</taxon>
        <taxon>Insecta</taxon>
        <taxon>Pterygota</taxon>
        <taxon>Neoptera</taxon>
        <taxon>Endopterygota</taxon>
        <taxon>Coleoptera</taxon>
        <taxon>Polyphaga</taxon>
        <taxon>Cucujiformia</taxon>
        <taxon>Coccinelloidea</taxon>
        <taxon>Coccinellidae</taxon>
        <taxon>Scymninae</taxon>
        <taxon>Scymnini</taxon>
        <taxon>Cryptolaemus</taxon>
    </lineage>
</organism>
<keyword evidence="9" id="KW-1185">Reference proteome</keyword>
<dbReference type="GO" id="GO:0005929">
    <property type="term" value="C:cilium"/>
    <property type="evidence" value="ECO:0007669"/>
    <property type="project" value="UniProtKB-SubCell"/>
</dbReference>
<comment type="caution">
    <text evidence="8">The sequence shown here is derived from an EMBL/GenBank/DDBJ whole genome shotgun (WGS) entry which is preliminary data.</text>
</comment>
<evidence type="ECO:0000256" key="2">
    <source>
        <dbReference type="ARBA" id="ARBA00004245"/>
    </source>
</evidence>
<keyword evidence="6" id="KW-0175">Coiled coil</keyword>
<dbReference type="EMBL" id="JABFTP020000083">
    <property type="protein sequence ID" value="KAL3276223.1"/>
    <property type="molecule type" value="Genomic_DNA"/>
</dbReference>
<reference evidence="8 9" key="1">
    <citation type="journal article" date="2021" name="BMC Biol.">
        <title>Horizontally acquired antibacterial genes associated with adaptive radiation of ladybird beetles.</title>
        <authorList>
            <person name="Li H.S."/>
            <person name="Tang X.F."/>
            <person name="Huang Y.H."/>
            <person name="Xu Z.Y."/>
            <person name="Chen M.L."/>
            <person name="Du X.Y."/>
            <person name="Qiu B.Y."/>
            <person name="Chen P.T."/>
            <person name="Zhang W."/>
            <person name="Slipinski A."/>
            <person name="Escalona H.E."/>
            <person name="Waterhouse R.M."/>
            <person name="Zwick A."/>
            <person name="Pang H."/>
        </authorList>
    </citation>
    <scope>NUCLEOTIDE SEQUENCE [LARGE SCALE GENOMIC DNA]</scope>
    <source>
        <strain evidence="8">SYSU2018</strain>
    </source>
</reference>
<dbReference type="PANTHER" id="PTHR21490">
    <property type="entry name" value="ENKURIN-RELATED"/>
    <property type="match status" value="1"/>
</dbReference>
<evidence type="ECO:0000256" key="1">
    <source>
        <dbReference type="ARBA" id="ARBA00004138"/>
    </source>
</evidence>
<accession>A0ABD2NBV2</accession>
<evidence type="ECO:0000313" key="8">
    <source>
        <dbReference type="EMBL" id="KAL3276223.1"/>
    </source>
</evidence>
<evidence type="ECO:0000256" key="5">
    <source>
        <dbReference type="ARBA" id="ARBA00023273"/>
    </source>
</evidence>
<evidence type="ECO:0000313" key="9">
    <source>
        <dbReference type="Proteomes" id="UP001516400"/>
    </source>
</evidence>
<protein>
    <recommendedName>
        <fullName evidence="7">Enkurin domain-containing protein</fullName>
    </recommendedName>
</protein>
<proteinExistence type="predicted"/>
<keyword evidence="3" id="KW-0963">Cytoplasm</keyword>
<gene>
    <name evidence="8" type="ORF">HHI36_020939</name>
</gene>
<feature type="coiled-coil region" evidence="6">
    <location>
        <begin position="205"/>
        <end position="262"/>
    </location>
</feature>
<dbReference type="InterPro" id="IPR027012">
    <property type="entry name" value="Enkurin_dom"/>
</dbReference>
<evidence type="ECO:0000259" key="7">
    <source>
        <dbReference type="PROSITE" id="PS51665"/>
    </source>
</evidence>
<evidence type="ECO:0000256" key="3">
    <source>
        <dbReference type="ARBA" id="ARBA00022490"/>
    </source>
</evidence>
<dbReference type="GO" id="GO:0005856">
    <property type="term" value="C:cytoskeleton"/>
    <property type="evidence" value="ECO:0007669"/>
    <property type="project" value="UniProtKB-SubCell"/>
</dbReference>
<keyword evidence="5" id="KW-0966">Cell projection</keyword>